<feature type="domain" description="Response regulatory" evidence="8">
    <location>
        <begin position="701"/>
        <end position="820"/>
    </location>
</feature>
<organism evidence="9 10">
    <name type="scientific">Caulobacter mirabilis</name>
    <dbReference type="NCBI Taxonomy" id="69666"/>
    <lineage>
        <taxon>Bacteria</taxon>
        <taxon>Pseudomonadati</taxon>
        <taxon>Pseudomonadota</taxon>
        <taxon>Alphaproteobacteria</taxon>
        <taxon>Caulobacterales</taxon>
        <taxon>Caulobacteraceae</taxon>
        <taxon>Caulobacter</taxon>
    </lineage>
</organism>
<dbReference type="CDD" id="cd00082">
    <property type="entry name" value="HisKA"/>
    <property type="match status" value="1"/>
</dbReference>
<dbReference type="SMART" id="SM00387">
    <property type="entry name" value="HATPase_c"/>
    <property type="match status" value="1"/>
</dbReference>
<keyword evidence="6" id="KW-0472">Membrane</keyword>
<dbReference type="SUPFAM" id="SSF52172">
    <property type="entry name" value="CheY-like"/>
    <property type="match status" value="1"/>
</dbReference>
<dbReference type="Pfam" id="PF02518">
    <property type="entry name" value="HATPase_c"/>
    <property type="match status" value="1"/>
</dbReference>
<dbReference type="EC" id="2.7.13.3" evidence="2"/>
<dbReference type="PANTHER" id="PTHR45339">
    <property type="entry name" value="HYBRID SIGNAL TRANSDUCTION HISTIDINE KINASE J"/>
    <property type="match status" value="1"/>
</dbReference>
<dbReference type="Pfam" id="PF00072">
    <property type="entry name" value="Response_reg"/>
    <property type="match status" value="1"/>
</dbReference>
<sequence length="832" mass="90106">MIAVAKPLARKLLGIVVVLSIVVTGLTSLATFFFVQKASIAHQVEHLKLYVTERAQTEDRLFSELVKVHADANRALMLRYGLLRGRALDARFQELFPLQPDGTRRSAPDLFDGRLRSETDYIYGMGSFMANGAAVTNDEKALYLAVLEVASMVGEAQRARYDNFYMFSTDNRLIMYGPERKDRLLYYRRDAPADFGFQKEEMTEITRPTANPARVMRCTKLRKLLSDPSGKALTTACMTPIDIDGRHVGAWGTTVTLDSYLLEAVGRSAAGSENIIVSADGELIGAPGMGRGGVVSPDELEAQEKSRGVADLVKAIRARGTESGAFEYRDQMIAYGHLKEPDWYFVMSLPTADVVRSAALTASWVLLFGLLGIVAQAVLLVRIVNREVVAPLEILSNTRGGAAGCAEGVEQRADEIGALARMLRGQRQRNDELLRSLEDRVAARTAELQRANKAKSTFLANMSHELRTPLNGVIALTDQLAETDDRDRRRELAGLVSSSGRLLEQVLGDILDVSKIEAGQFRLSPAPFDLVETVSGMADLHRAAAEAKGLALTWTVAPEARGGWSGDSGRIAQILSNLLGNAVKFTERGGVALDVDLDGEGRLRFVVRDTGVGFDAEARARLFRRFEQADDSITRRFGGTGLGLSICAALAQMMGGEIDAAAEPGEGAAFTVVLPLLRADLAAAERADPDQDAEMSLEGLRVLVAEDHPTNQKVVQIILEPFGVELTLVGNGEEAVAAAEQRRFDAVLMDMQMPVMDGLTATRRLRAREAALGRSPALIVMVTANAMDEHVEAAIAAGADLHIAKPLRPAQLVAALAMAPRERGEESERAAG</sequence>
<evidence type="ECO:0000259" key="7">
    <source>
        <dbReference type="PROSITE" id="PS50109"/>
    </source>
</evidence>
<evidence type="ECO:0000313" key="10">
    <source>
        <dbReference type="Proteomes" id="UP000228945"/>
    </source>
</evidence>
<dbReference type="InterPro" id="IPR005467">
    <property type="entry name" value="His_kinase_dom"/>
</dbReference>
<evidence type="ECO:0000256" key="2">
    <source>
        <dbReference type="ARBA" id="ARBA00012438"/>
    </source>
</evidence>
<dbReference type="PANTHER" id="PTHR45339:SF3">
    <property type="entry name" value="HISTIDINE KINASE"/>
    <property type="match status" value="1"/>
</dbReference>
<evidence type="ECO:0000256" key="6">
    <source>
        <dbReference type="SAM" id="Phobius"/>
    </source>
</evidence>
<dbReference type="Gene3D" id="3.30.565.10">
    <property type="entry name" value="Histidine kinase-like ATPase, C-terminal domain"/>
    <property type="match status" value="1"/>
</dbReference>
<evidence type="ECO:0000256" key="4">
    <source>
        <dbReference type="ARBA" id="ARBA00023012"/>
    </source>
</evidence>
<dbReference type="Pfam" id="PF00512">
    <property type="entry name" value="HisKA"/>
    <property type="match status" value="1"/>
</dbReference>
<dbReference type="InterPro" id="IPR036890">
    <property type="entry name" value="HATPase_C_sf"/>
</dbReference>
<dbReference type="OrthoDB" id="9801651at2"/>
<dbReference type="InterPro" id="IPR001789">
    <property type="entry name" value="Sig_transdc_resp-reg_receiver"/>
</dbReference>
<evidence type="ECO:0000313" key="9">
    <source>
        <dbReference type="EMBL" id="ATQ42015.1"/>
    </source>
</evidence>
<proteinExistence type="predicted"/>
<dbReference type="SMART" id="SM00448">
    <property type="entry name" value="REC"/>
    <property type="match status" value="1"/>
</dbReference>
<gene>
    <name evidence="9" type="ORF">CSW64_06100</name>
</gene>
<keyword evidence="9" id="KW-0808">Transferase</keyword>
<keyword evidence="6" id="KW-1133">Transmembrane helix</keyword>
<keyword evidence="10" id="KW-1185">Reference proteome</keyword>
<dbReference type="CDD" id="cd16922">
    <property type="entry name" value="HATPase_EvgS-ArcB-TorS-like"/>
    <property type="match status" value="1"/>
</dbReference>
<dbReference type="FunFam" id="3.30.565.10:FF:000010">
    <property type="entry name" value="Sensor histidine kinase RcsC"/>
    <property type="match status" value="1"/>
</dbReference>
<comment type="catalytic activity">
    <reaction evidence="1">
        <text>ATP + protein L-histidine = ADP + protein N-phospho-L-histidine.</text>
        <dbReference type="EC" id="2.7.13.3"/>
    </reaction>
</comment>
<dbReference type="AlphaFoldDB" id="A0A2D2AVL3"/>
<dbReference type="InterPro" id="IPR011006">
    <property type="entry name" value="CheY-like_superfamily"/>
</dbReference>
<dbReference type="InterPro" id="IPR036097">
    <property type="entry name" value="HisK_dim/P_sf"/>
</dbReference>
<dbReference type="SUPFAM" id="SSF55874">
    <property type="entry name" value="ATPase domain of HSP90 chaperone/DNA topoisomerase II/histidine kinase"/>
    <property type="match status" value="1"/>
</dbReference>
<feature type="domain" description="Histidine kinase" evidence="7">
    <location>
        <begin position="461"/>
        <end position="678"/>
    </location>
</feature>
<evidence type="ECO:0000259" key="8">
    <source>
        <dbReference type="PROSITE" id="PS50110"/>
    </source>
</evidence>
<evidence type="ECO:0000256" key="1">
    <source>
        <dbReference type="ARBA" id="ARBA00000085"/>
    </source>
</evidence>
<accession>A0A2D2AVL3</accession>
<feature type="transmembrane region" description="Helical" evidence="6">
    <location>
        <begin position="12"/>
        <end position="35"/>
    </location>
</feature>
<keyword evidence="4" id="KW-0902">Two-component regulatory system</keyword>
<evidence type="ECO:0000256" key="3">
    <source>
        <dbReference type="ARBA" id="ARBA00022553"/>
    </source>
</evidence>
<dbReference type="KEGG" id="cmb:CSW64_06100"/>
<dbReference type="PRINTS" id="PR00344">
    <property type="entry name" value="BCTRLSENSOR"/>
</dbReference>
<feature type="modified residue" description="4-aspartylphosphate" evidence="5">
    <location>
        <position position="750"/>
    </location>
</feature>
<dbReference type="Gene3D" id="1.10.287.130">
    <property type="match status" value="1"/>
</dbReference>
<keyword evidence="9" id="KW-0418">Kinase</keyword>
<dbReference type="InterPro" id="IPR003661">
    <property type="entry name" value="HisK_dim/P_dom"/>
</dbReference>
<dbReference type="PROSITE" id="PS50110">
    <property type="entry name" value="RESPONSE_REGULATORY"/>
    <property type="match status" value="1"/>
</dbReference>
<dbReference type="Gene3D" id="3.40.50.2300">
    <property type="match status" value="1"/>
</dbReference>
<keyword evidence="3 5" id="KW-0597">Phosphoprotein</keyword>
<dbReference type="EMBL" id="CP024201">
    <property type="protein sequence ID" value="ATQ42015.1"/>
    <property type="molecule type" value="Genomic_DNA"/>
</dbReference>
<keyword evidence="6" id="KW-0812">Transmembrane</keyword>
<dbReference type="SMART" id="SM00388">
    <property type="entry name" value="HisKA"/>
    <property type="match status" value="1"/>
</dbReference>
<dbReference type="Proteomes" id="UP000228945">
    <property type="component" value="Chromosome"/>
</dbReference>
<dbReference type="CDD" id="cd17546">
    <property type="entry name" value="REC_hyHK_CKI1_RcsC-like"/>
    <property type="match status" value="1"/>
</dbReference>
<protein>
    <recommendedName>
        <fullName evidence="2">histidine kinase</fullName>
        <ecNumber evidence="2">2.7.13.3</ecNumber>
    </recommendedName>
</protein>
<dbReference type="CDD" id="cd18774">
    <property type="entry name" value="PDC2_HK_sensor"/>
    <property type="match status" value="1"/>
</dbReference>
<dbReference type="RefSeq" id="WP_099621271.1">
    <property type="nucleotide sequence ID" value="NZ_CP024201.1"/>
</dbReference>
<dbReference type="InterPro" id="IPR004358">
    <property type="entry name" value="Sig_transdc_His_kin-like_C"/>
</dbReference>
<dbReference type="PROSITE" id="PS50109">
    <property type="entry name" value="HIS_KIN"/>
    <property type="match status" value="1"/>
</dbReference>
<name>A0A2D2AVL3_9CAUL</name>
<evidence type="ECO:0000256" key="5">
    <source>
        <dbReference type="PROSITE-ProRule" id="PRU00169"/>
    </source>
</evidence>
<dbReference type="SUPFAM" id="SSF47384">
    <property type="entry name" value="Homodimeric domain of signal transducing histidine kinase"/>
    <property type="match status" value="1"/>
</dbReference>
<dbReference type="InterPro" id="IPR003594">
    <property type="entry name" value="HATPase_dom"/>
</dbReference>
<reference evidence="9 10" key="1">
    <citation type="submission" date="2017-10" db="EMBL/GenBank/DDBJ databases">
        <title>Genome sequence of Caulobacter mirabilis FWC38.</title>
        <authorList>
            <person name="Fiebig A."/>
            <person name="Crosson S."/>
        </authorList>
    </citation>
    <scope>NUCLEOTIDE SEQUENCE [LARGE SCALE GENOMIC DNA]</scope>
    <source>
        <strain evidence="9 10">FWC 38</strain>
    </source>
</reference>
<dbReference type="GO" id="GO:0000155">
    <property type="term" value="F:phosphorelay sensor kinase activity"/>
    <property type="evidence" value="ECO:0007669"/>
    <property type="project" value="InterPro"/>
</dbReference>